<protein>
    <submittedName>
        <fullName evidence="1">Uncharacterized protein</fullName>
    </submittedName>
</protein>
<proteinExistence type="predicted"/>
<evidence type="ECO:0000313" key="1">
    <source>
        <dbReference type="EMBL" id="DAD99532.1"/>
    </source>
</evidence>
<accession>A0A8S5NYR3</accession>
<name>A0A8S5NYR3_9CAUD</name>
<dbReference type="EMBL" id="BK015287">
    <property type="protein sequence ID" value="DAD99532.1"/>
    <property type="molecule type" value="Genomic_DNA"/>
</dbReference>
<reference evidence="1" key="1">
    <citation type="journal article" date="2021" name="Proc. Natl. Acad. Sci. U.S.A.">
        <title>A Catalog of Tens of Thousands of Viruses from Human Metagenomes Reveals Hidden Associations with Chronic Diseases.</title>
        <authorList>
            <person name="Tisza M.J."/>
            <person name="Buck C.B."/>
        </authorList>
    </citation>
    <scope>NUCLEOTIDE SEQUENCE</scope>
    <source>
        <strain evidence="1">CtckI12</strain>
    </source>
</reference>
<sequence>MRISSYHKQHGDTVEWWWSDFVHYDIVYMSKIFSDAYTKDVEEPFNADKVIKGGTGYCITLGPDGKEHFDQSKNFNLPVDVERCFPDYSIYPQFDFAVRDMGYDPYVMIYDKPHAPKEIRRLQRWCNNKIIFKSCPKFEDYNP</sequence>
<organism evidence="1">
    <name type="scientific">Siphoviridae sp. ctckI12</name>
    <dbReference type="NCBI Taxonomy" id="2825574"/>
    <lineage>
        <taxon>Viruses</taxon>
        <taxon>Duplodnaviria</taxon>
        <taxon>Heunggongvirae</taxon>
        <taxon>Uroviricota</taxon>
        <taxon>Caudoviricetes</taxon>
    </lineage>
</organism>